<organism evidence="1 2">
    <name type="scientific">Bodo saltans</name>
    <name type="common">Flagellated protozoan</name>
    <dbReference type="NCBI Taxonomy" id="75058"/>
    <lineage>
        <taxon>Eukaryota</taxon>
        <taxon>Discoba</taxon>
        <taxon>Euglenozoa</taxon>
        <taxon>Kinetoplastea</taxon>
        <taxon>Metakinetoplastina</taxon>
        <taxon>Eubodonida</taxon>
        <taxon>Bodonidae</taxon>
        <taxon>Bodo</taxon>
    </lineage>
</organism>
<keyword evidence="2" id="KW-1185">Reference proteome</keyword>
<gene>
    <name evidence="1" type="ORF">BSAL_49045</name>
</gene>
<name>A0A0S4IK85_BODSA</name>
<reference evidence="2" key="1">
    <citation type="submission" date="2015-09" db="EMBL/GenBank/DDBJ databases">
        <authorList>
            <consortium name="Pathogen Informatics"/>
        </authorList>
    </citation>
    <scope>NUCLEOTIDE SEQUENCE [LARGE SCALE GENOMIC DNA]</scope>
    <source>
        <strain evidence="2">Lake Konstanz</strain>
    </source>
</reference>
<evidence type="ECO:0000313" key="2">
    <source>
        <dbReference type="Proteomes" id="UP000051952"/>
    </source>
</evidence>
<evidence type="ECO:0000313" key="1">
    <source>
        <dbReference type="EMBL" id="CUE56143.1"/>
    </source>
</evidence>
<accession>A0A0S4IK85</accession>
<sequence length="90" mass="10692">MKKLNNNNIFFSSSLPLNRRRWSHRQRDTDHTPLYVTCALCHVFVDRFFVRTRVVCLASPNFNTHAFLSMNEELTVNDSYLPNHPDMHKK</sequence>
<dbReference type="VEuPathDB" id="TriTrypDB:BSAL_49045"/>
<dbReference type="AlphaFoldDB" id="A0A0S4IK85"/>
<dbReference type="Proteomes" id="UP000051952">
    <property type="component" value="Unassembled WGS sequence"/>
</dbReference>
<proteinExistence type="predicted"/>
<protein>
    <submittedName>
        <fullName evidence="1">Uncharacterized protein</fullName>
    </submittedName>
</protein>
<dbReference type="EMBL" id="CYKH01000004">
    <property type="protein sequence ID" value="CUE56143.1"/>
    <property type="molecule type" value="Genomic_DNA"/>
</dbReference>